<protein>
    <submittedName>
        <fullName evidence="1">Uncharacterized protein</fullName>
    </submittedName>
</protein>
<gene>
    <name evidence="1" type="ORF">DPMN_154493</name>
</gene>
<dbReference type="EMBL" id="JAIWYP010000007">
    <property type="protein sequence ID" value="KAH3800850.1"/>
    <property type="molecule type" value="Genomic_DNA"/>
</dbReference>
<dbReference type="AlphaFoldDB" id="A0A9D4FQW8"/>
<accession>A0A9D4FQW8</accession>
<evidence type="ECO:0000313" key="1">
    <source>
        <dbReference type="EMBL" id="KAH3800850.1"/>
    </source>
</evidence>
<name>A0A9D4FQW8_DREPO</name>
<keyword evidence="2" id="KW-1185">Reference proteome</keyword>
<dbReference type="Proteomes" id="UP000828390">
    <property type="component" value="Unassembled WGS sequence"/>
</dbReference>
<organism evidence="1 2">
    <name type="scientific">Dreissena polymorpha</name>
    <name type="common">Zebra mussel</name>
    <name type="synonym">Mytilus polymorpha</name>
    <dbReference type="NCBI Taxonomy" id="45954"/>
    <lineage>
        <taxon>Eukaryota</taxon>
        <taxon>Metazoa</taxon>
        <taxon>Spiralia</taxon>
        <taxon>Lophotrochozoa</taxon>
        <taxon>Mollusca</taxon>
        <taxon>Bivalvia</taxon>
        <taxon>Autobranchia</taxon>
        <taxon>Heteroconchia</taxon>
        <taxon>Euheterodonta</taxon>
        <taxon>Imparidentia</taxon>
        <taxon>Neoheterodontei</taxon>
        <taxon>Myida</taxon>
        <taxon>Dreissenoidea</taxon>
        <taxon>Dreissenidae</taxon>
        <taxon>Dreissena</taxon>
    </lineage>
</organism>
<reference evidence="1" key="2">
    <citation type="submission" date="2020-11" db="EMBL/GenBank/DDBJ databases">
        <authorList>
            <person name="McCartney M.A."/>
            <person name="Auch B."/>
            <person name="Kono T."/>
            <person name="Mallez S."/>
            <person name="Becker A."/>
            <person name="Gohl D.M."/>
            <person name="Silverstein K.A.T."/>
            <person name="Koren S."/>
            <person name="Bechman K.B."/>
            <person name="Herman A."/>
            <person name="Abrahante J.E."/>
            <person name="Garbe J."/>
        </authorList>
    </citation>
    <scope>NUCLEOTIDE SEQUENCE</scope>
    <source>
        <strain evidence="1">Duluth1</strain>
        <tissue evidence="1">Whole animal</tissue>
    </source>
</reference>
<evidence type="ECO:0000313" key="2">
    <source>
        <dbReference type="Proteomes" id="UP000828390"/>
    </source>
</evidence>
<sequence>MFLTNSQPSSNRAKTLEIQELKENKYLQAEDLPACTPSSDGCLNRLVGGCEVSGSLARPLAFSFILLSDSDDSLKVLTEKLVMEERTPYPLHHGDLMPQIY</sequence>
<comment type="caution">
    <text evidence="1">The sequence shown here is derived from an EMBL/GenBank/DDBJ whole genome shotgun (WGS) entry which is preliminary data.</text>
</comment>
<reference evidence="1" key="1">
    <citation type="journal article" date="2019" name="bioRxiv">
        <title>The Genome of the Zebra Mussel, Dreissena polymorpha: A Resource for Invasive Species Research.</title>
        <authorList>
            <person name="McCartney M.A."/>
            <person name="Auch B."/>
            <person name="Kono T."/>
            <person name="Mallez S."/>
            <person name="Zhang Y."/>
            <person name="Obille A."/>
            <person name="Becker A."/>
            <person name="Abrahante J.E."/>
            <person name="Garbe J."/>
            <person name="Badalamenti J.P."/>
            <person name="Herman A."/>
            <person name="Mangelson H."/>
            <person name="Liachko I."/>
            <person name="Sullivan S."/>
            <person name="Sone E.D."/>
            <person name="Koren S."/>
            <person name="Silverstein K.A.T."/>
            <person name="Beckman K.B."/>
            <person name="Gohl D.M."/>
        </authorList>
    </citation>
    <scope>NUCLEOTIDE SEQUENCE</scope>
    <source>
        <strain evidence="1">Duluth1</strain>
        <tissue evidence="1">Whole animal</tissue>
    </source>
</reference>
<proteinExistence type="predicted"/>